<evidence type="ECO:0000313" key="3">
    <source>
        <dbReference type="Proteomes" id="UP000002700"/>
    </source>
</evidence>
<accession>Q3JKG3</accession>
<reference evidence="2 3" key="1">
    <citation type="submission" date="2005-09" db="EMBL/GenBank/DDBJ databases">
        <authorList>
            <person name="Woods D.E."/>
            <person name="Nierman W.C."/>
        </authorList>
    </citation>
    <scope>NUCLEOTIDE SEQUENCE [LARGE SCALE GENOMIC DNA]</scope>
    <source>
        <strain evidence="2 3">1710b</strain>
    </source>
</reference>
<name>Q3JKG3_BURP1</name>
<evidence type="ECO:0000313" key="2">
    <source>
        <dbReference type="EMBL" id="ABA53565.1"/>
    </source>
</evidence>
<organism evidence="2 3">
    <name type="scientific">Burkholderia pseudomallei (strain 1710b)</name>
    <dbReference type="NCBI Taxonomy" id="320372"/>
    <lineage>
        <taxon>Bacteria</taxon>
        <taxon>Pseudomonadati</taxon>
        <taxon>Pseudomonadota</taxon>
        <taxon>Betaproteobacteria</taxon>
        <taxon>Burkholderiales</taxon>
        <taxon>Burkholderiaceae</taxon>
        <taxon>Burkholderia</taxon>
        <taxon>pseudomallei group</taxon>
    </lineage>
</organism>
<dbReference type="Proteomes" id="UP000002700">
    <property type="component" value="Chromosome II"/>
</dbReference>
<dbReference type="HOGENOM" id="CLU_3213471_0_0_4"/>
<dbReference type="EMBL" id="CP000125">
    <property type="protein sequence ID" value="ABA53565.1"/>
    <property type="molecule type" value="Genomic_DNA"/>
</dbReference>
<feature type="compositionally biased region" description="Low complexity" evidence="1">
    <location>
        <begin position="14"/>
        <end position="26"/>
    </location>
</feature>
<evidence type="ECO:0000256" key="1">
    <source>
        <dbReference type="SAM" id="MobiDB-lite"/>
    </source>
</evidence>
<gene>
    <name evidence="2" type="ordered locus">BURPS1710b_A0781</name>
</gene>
<proteinExistence type="predicted"/>
<dbReference type="EnsemblBacteria" id="ABA53565">
    <property type="protein sequence ID" value="ABA53565"/>
    <property type="gene ID" value="BURPS1710b_A0781"/>
</dbReference>
<feature type="region of interest" description="Disordered" evidence="1">
    <location>
        <begin position="1"/>
        <end position="29"/>
    </location>
</feature>
<dbReference type="AlphaFoldDB" id="Q3JKG3"/>
<dbReference type="KEGG" id="bpm:BURPS1710b_A0781"/>
<feature type="compositionally biased region" description="Basic residues" evidence="1">
    <location>
        <begin position="1"/>
        <end position="13"/>
    </location>
</feature>
<sequence length="51" mass="5396">MSRHARRMGRRLRAAGAQARAAASGSVDTRPSAMLGRIAIFQSPACVAPIF</sequence>
<protein>
    <submittedName>
        <fullName evidence="2">Uncharacterized protein</fullName>
    </submittedName>
</protein>